<keyword evidence="10" id="KW-1185">Reference proteome</keyword>
<keyword evidence="3" id="KW-0238">DNA-binding</keyword>
<evidence type="ECO:0000256" key="5">
    <source>
        <dbReference type="ARBA" id="ARBA00023242"/>
    </source>
</evidence>
<keyword evidence="2" id="KW-0805">Transcription regulation</keyword>
<dbReference type="Gene3D" id="3.30.420.10">
    <property type="entry name" value="Ribonuclease H-like superfamily/Ribonuclease H"/>
    <property type="match status" value="1"/>
</dbReference>
<evidence type="ECO:0000256" key="4">
    <source>
        <dbReference type="ARBA" id="ARBA00023163"/>
    </source>
</evidence>
<reference evidence="9" key="1">
    <citation type="journal article" date="2022" name="Front. Genet.">
        <title>Chromosome-Scale Assembly of the Dendrobium nobile Genome Provides Insights Into the Molecular Mechanism of the Biosynthesis of the Medicinal Active Ingredient of Dendrobium.</title>
        <authorList>
            <person name="Xu Q."/>
            <person name="Niu S.-C."/>
            <person name="Li K.-L."/>
            <person name="Zheng P.-J."/>
            <person name="Zhang X.-J."/>
            <person name="Jia Y."/>
            <person name="Liu Y."/>
            <person name="Niu Y.-X."/>
            <person name="Yu L.-H."/>
            <person name="Chen D.-F."/>
            <person name="Zhang G.-Q."/>
        </authorList>
    </citation>
    <scope>NUCLEOTIDE SEQUENCE</scope>
    <source>
        <tissue evidence="9">Leaf</tissue>
    </source>
</reference>
<dbReference type="Pfam" id="PF25597">
    <property type="entry name" value="SH3_retrovirus"/>
    <property type="match status" value="1"/>
</dbReference>
<dbReference type="FunFam" id="2.40.330.10:FF:000003">
    <property type="entry name" value="B3 domain-containing transcription factor FUS3"/>
    <property type="match status" value="1"/>
</dbReference>
<feature type="domain" description="Integrase catalytic" evidence="8">
    <location>
        <begin position="1"/>
        <end position="97"/>
    </location>
</feature>
<dbReference type="Proteomes" id="UP000829196">
    <property type="component" value="Unassembled WGS sequence"/>
</dbReference>
<organism evidence="9 10">
    <name type="scientific">Dendrobium nobile</name>
    <name type="common">Orchid</name>
    <dbReference type="NCBI Taxonomy" id="94219"/>
    <lineage>
        <taxon>Eukaryota</taxon>
        <taxon>Viridiplantae</taxon>
        <taxon>Streptophyta</taxon>
        <taxon>Embryophyta</taxon>
        <taxon>Tracheophyta</taxon>
        <taxon>Spermatophyta</taxon>
        <taxon>Magnoliopsida</taxon>
        <taxon>Liliopsida</taxon>
        <taxon>Asparagales</taxon>
        <taxon>Orchidaceae</taxon>
        <taxon>Epidendroideae</taxon>
        <taxon>Malaxideae</taxon>
        <taxon>Dendrobiinae</taxon>
        <taxon>Dendrobium</taxon>
    </lineage>
</organism>
<feature type="domain" description="TF-B3" evidence="7">
    <location>
        <begin position="1305"/>
        <end position="1407"/>
    </location>
</feature>
<dbReference type="PROSITE" id="PS50863">
    <property type="entry name" value="B3"/>
    <property type="match status" value="1"/>
</dbReference>
<feature type="compositionally biased region" description="Polar residues" evidence="6">
    <location>
        <begin position="1079"/>
        <end position="1091"/>
    </location>
</feature>
<evidence type="ECO:0000256" key="2">
    <source>
        <dbReference type="ARBA" id="ARBA00023015"/>
    </source>
</evidence>
<dbReference type="SUPFAM" id="SSF56672">
    <property type="entry name" value="DNA/RNA polymerases"/>
    <property type="match status" value="1"/>
</dbReference>
<dbReference type="CDD" id="cd10015">
    <property type="entry name" value="BfiI_C_EcoRII_N_B3"/>
    <property type="match status" value="1"/>
</dbReference>
<dbReference type="OrthoDB" id="757982at2759"/>
<feature type="compositionally biased region" description="Pro residues" evidence="6">
    <location>
        <begin position="1069"/>
        <end position="1078"/>
    </location>
</feature>
<dbReference type="InterPro" id="IPR057670">
    <property type="entry name" value="SH3_retrovirus"/>
</dbReference>
<dbReference type="CDD" id="cd09272">
    <property type="entry name" value="RNase_HI_RT_Ty1"/>
    <property type="match status" value="1"/>
</dbReference>
<evidence type="ECO:0000259" key="8">
    <source>
        <dbReference type="PROSITE" id="PS50994"/>
    </source>
</evidence>
<evidence type="ECO:0000313" key="10">
    <source>
        <dbReference type="Proteomes" id="UP000829196"/>
    </source>
</evidence>
<feature type="compositionally biased region" description="Polar residues" evidence="6">
    <location>
        <begin position="211"/>
        <end position="229"/>
    </location>
</feature>
<dbReference type="InterPro" id="IPR036397">
    <property type="entry name" value="RNaseH_sf"/>
</dbReference>
<proteinExistence type="predicted"/>
<feature type="compositionally biased region" description="Basic residues" evidence="6">
    <location>
        <begin position="1188"/>
        <end position="1207"/>
    </location>
</feature>
<dbReference type="InterPro" id="IPR015300">
    <property type="entry name" value="DNA-bd_pseudobarrel_sf"/>
</dbReference>
<dbReference type="PANTHER" id="PTHR11439">
    <property type="entry name" value="GAG-POL-RELATED RETROTRANSPOSON"/>
    <property type="match status" value="1"/>
</dbReference>
<dbReference type="EMBL" id="JAGYWB010000018">
    <property type="protein sequence ID" value="KAI0491308.1"/>
    <property type="molecule type" value="Genomic_DNA"/>
</dbReference>
<dbReference type="SMART" id="SM01019">
    <property type="entry name" value="B3"/>
    <property type="match status" value="1"/>
</dbReference>
<feature type="region of interest" description="Disordered" evidence="6">
    <location>
        <begin position="1414"/>
        <end position="1435"/>
    </location>
</feature>
<feature type="region of interest" description="Disordered" evidence="6">
    <location>
        <begin position="1186"/>
        <end position="1223"/>
    </location>
</feature>
<gene>
    <name evidence="9" type="ORF">KFK09_025568</name>
</gene>
<dbReference type="Pfam" id="PF02362">
    <property type="entry name" value="B3"/>
    <property type="match status" value="1"/>
</dbReference>
<feature type="compositionally biased region" description="Low complexity" evidence="6">
    <location>
        <begin position="896"/>
        <end position="908"/>
    </location>
</feature>
<dbReference type="GO" id="GO:0015074">
    <property type="term" value="P:DNA integration"/>
    <property type="evidence" value="ECO:0007669"/>
    <property type="project" value="InterPro"/>
</dbReference>
<dbReference type="GO" id="GO:0005634">
    <property type="term" value="C:nucleus"/>
    <property type="evidence" value="ECO:0007669"/>
    <property type="project" value="UniProtKB-SubCell"/>
</dbReference>
<dbReference type="Gene3D" id="2.40.330.10">
    <property type="entry name" value="DNA-binding pseudobarrel domain"/>
    <property type="match status" value="1"/>
</dbReference>
<dbReference type="InterPro" id="IPR003340">
    <property type="entry name" value="B3_DNA-bd"/>
</dbReference>
<evidence type="ECO:0000256" key="3">
    <source>
        <dbReference type="ARBA" id="ARBA00023125"/>
    </source>
</evidence>
<feature type="compositionally biased region" description="Low complexity" evidence="6">
    <location>
        <begin position="199"/>
        <end position="210"/>
    </location>
</feature>
<name>A0A8T3A594_DENNO</name>
<keyword evidence="4" id="KW-0804">Transcription</keyword>
<dbReference type="SUPFAM" id="SSF101936">
    <property type="entry name" value="DNA-binding pseudobarrel domain"/>
    <property type="match status" value="1"/>
</dbReference>
<feature type="region of interest" description="Disordered" evidence="6">
    <location>
        <begin position="1049"/>
        <end position="1091"/>
    </location>
</feature>
<dbReference type="InterPro" id="IPR001584">
    <property type="entry name" value="Integrase_cat-core"/>
</dbReference>
<dbReference type="GO" id="GO:0003677">
    <property type="term" value="F:DNA binding"/>
    <property type="evidence" value="ECO:0007669"/>
    <property type="project" value="UniProtKB-KW"/>
</dbReference>
<feature type="region of interest" description="Disordered" evidence="6">
    <location>
        <begin position="1259"/>
        <end position="1290"/>
    </location>
</feature>
<dbReference type="InterPro" id="IPR013103">
    <property type="entry name" value="RVT_2"/>
</dbReference>
<evidence type="ECO:0000259" key="7">
    <source>
        <dbReference type="PROSITE" id="PS50863"/>
    </source>
</evidence>
<keyword evidence="5" id="KW-0539">Nucleus</keyword>
<feature type="compositionally biased region" description="Low complexity" evidence="6">
    <location>
        <begin position="1264"/>
        <end position="1276"/>
    </location>
</feature>
<comment type="subcellular location">
    <subcellularLocation>
        <location evidence="1">Nucleus</location>
    </subcellularLocation>
</comment>
<dbReference type="PANTHER" id="PTHR11439:SF461">
    <property type="entry name" value="OS10G0432200 PROTEIN"/>
    <property type="match status" value="1"/>
</dbReference>
<feature type="region of interest" description="Disordered" evidence="6">
    <location>
        <begin position="896"/>
        <end position="919"/>
    </location>
</feature>
<evidence type="ECO:0000256" key="1">
    <source>
        <dbReference type="ARBA" id="ARBA00004123"/>
    </source>
</evidence>
<sequence length="1488" mass="167109">MIRTDGGKEYTSNRFESYLRDHGITHQLSCPYTPQQNSVAERKHRHIIETSRTLLHTASVPYLYWTKAVLTSVYLIKRMPSIHTSQISPFELLHKNPPQYNHLHTFGSAFFPLLPNQNHHKLSPKSTQCVFLGYSDQYKGYRCLDLATNKIYISHHTTFIETVFPFQSSKPSSNNSQSPTLPLLLQPISASTSIPISSTIIQPPHTTSTSELPQFTHLSNNGDDSTTVQPQPPSALNPANIPQHSSHPMVTRFKSGTLKTRNHLNLFHRDSQPDQTIAPTTTYNEAAKHPEWRKAMAEEFFALQNQGTWRLVKSQSTTHVLGCKWTYRIKLHEDGTIAKHKARLVAQGNNQEYGLDYTENFSPEAKLPSIRILLTVALQQDWQVHQQDVANAFLHGQLYETIYMAQPKGFEDSTHPDYVCHLQKAIYGLNQAPRQWYNTFTSYLISIGFFHSKADSSLLIFRKTNIQIYLLMYVDDILLTGNDPQEVSRVISQLNNKFNMKHLGNANDFLGIKIDFHNDAYFLSQQKYAASLLQQAQLTDCNPLANPSCTKLPSAIPPQTTLSDPHEYRCLVGSLQYLTLTRPDIAYSINLLSQHMHQHLLEHFYLLKCLLRYIKDTLNYGIPISKSNLILRYFSDADWAGDPISRKSTTGYCSFLGDSIISWTVQKQRTVARSSTESEYRALAALTSDVIWTRRLLADFGIAQDQPTPIYCDNTSAIALANNPVFHARTKHIEIDHRFIRDHILNKNISILPISTVDQVADIFTKALSTPRFTALRAKLTVQQNPSGCGGRCPISTARRMGGSVEGERELDGEASSYNDNKVVFAGEEENHTPPPSPMPDMLIDLDETAENLFFSDEDNAFPSLADFPCLSSPSASPSLSSAVSTHHNTVPYFSIKSSSSTSSETGPMQPPPPTMQASAAISEDPLVPIDAGFDIVEDEADIWENCTEERTESIWEPSSSFSGETATGEKTGFLCGGDDCSSEDLANVFLDWLKRNKDSISPEDLRSIKLKRSTIECAARRLGGGKQGRVQLLKLILAWVQNHHLQKRRRRSRGSETIGRRDQEFYNYPPPPPPPPISTSLPFPQEAATSNPNNIDLYHEAVPCNSWMPYTGEPSFQPTMPGYTSEAVPPNYYYNDQAFSAEPWQPGLSPAAVHYSPFGQTPQPPPVAAHFLPVYYPGLMASATKEARKKRMARHRRSSSSLHQHRSQQQEQQNQQQHSSDTMVVGEEITSSAHSNVNKDNSSNWPFLSSLPADIPSLSPGVATPSSATTAQTQQENHLHRHASSAGDRRLEGMKAEKNYKFLLQKVLKQSDVGNLGRIVLPKKEAEINLPELDARDGISIEMEDIGTSRVWNMRYRFWPNNKSRMYLLENTGDFVRSNGLQEGDFIVIYSDIKCGKYMIRGVKVRQPVEMIKGTNNNHNSRKAHQKKEKNNSTMAADDKGVITCIDQLSLMDGRHDYDVWLAESMVVKGLLSNSHGAGVVNVMYIL</sequence>
<evidence type="ECO:0000313" key="9">
    <source>
        <dbReference type="EMBL" id="KAI0491308.1"/>
    </source>
</evidence>
<feature type="compositionally biased region" description="Low complexity" evidence="6">
    <location>
        <begin position="1208"/>
        <end position="1221"/>
    </location>
</feature>
<comment type="caution">
    <text evidence="9">The sequence shown here is derived from an EMBL/GenBank/DDBJ whole genome shotgun (WGS) entry which is preliminary data.</text>
</comment>
<feature type="region of interest" description="Disordered" evidence="6">
    <location>
        <begin position="199"/>
        <end position="249"/>
    </location>
</feature>
<dbReference type="PROSITE" id="PS50994">
    <property type="entry name" value="INTEGRASE"/>
    <property type="match status" value="1"/>
</dbReference>
<accession>A0A8T3A594</accession>
<evidence type="ECO:0000256" key="6">
    <source>
        <dbReference type="SAM" id="MobiDB-lite"/>
    </source>
</evidence>
<dbReference type="SUPFAM" id="SSF53098">
    <property type="entry name" value="Ribonuclease H-like"/>
    <property type="match status" value="1"/>
</dbReference>
<dbReference type="InterPro" id="IPR043502">
    <property type="entry name" value="DNA/RNA_pol_sf"/>
</dbReference>
<protein>
    <submittedName>
        <fullName evidence="9">Uncharacterized protein</fullName>
    </submittedName>
</protein>
<dbReference type="Pfam" id="PF07727">
    <property type="entry name" value="RVT_2"/>
    <property type="match status" value="1"/>
</dbReference>
<dbReference type="InterPro" id="IPR012337">
    <property type="entry name" value="RNaseH-like_sf"/>
</dbReference>